<keyword evidence="9 12" id="KW-0472">Membrane</keyword>
<evidence type="ECO:0000256" key="11">
    <source>
        <dbReference type="PIRSR" id="PIRSR607992-2"/>
    </source>
</evidence>
<sequence length="191" mass="20511">MASFMRPAAMRRVATAARMAKAPAVRSAFVQPAINNFTRATAFHTTSKRDILPPPPQVVLGGVNDPAPVPAPSPSHGSYHWTFERLLAAGLVPLTLTPFAAGSLNPTLDAILCAGLILHSHLGFQAIIVDYVPAKRFPNGGGGASDPLQKYTDGCHSFDQIITERDLADGEIMDKLKRLPLPQGDLTVFYR</sequence>
<dbReference type="GO" id="GO:0048039">
    <property type="term" value="F:ubiquinone binding"/>
    <property type="evidence" value="ECO:0007669"/>
    <property type="project" value="TreeGrafter"/>
</dbReference>
<gene>
    <name evidence="13" type="ORF">BN1708_007510</name>
</gene>
<dbReference type="Gene3D" id="1.20.1300.10">
    <property type="entry name" value="Fumarate reductase/succinate dehydrogenase, transmembrane subunit"/>
    <property type="match status" value="1"/>
</dbReference>
<keyword evidence="6 12" id="KW-0809">Transit peptide</keyword>
<dbReference type="EMBL" id="CVQH01024972">
    <property type="protein sequence ID" value="CRK37775.1"/>
    <property type="molecule type" value="Genomic_DNA"/>
</dbReference>
<dbReference type="GO" id="GO:0006099">
    <property type="term" value="P:tricarboxylic acid cycle"/>
    <property type="evidence" value="ECO:0007669"/>
    <property type="project" value="TreeGrafter"/>
</dbReference>
<dbReference type="Pfam" id="PF05328">
    <property type="entry name" value="CybS"/>
    <property type="match status" value="1"/>
</dbReference>
<keyword evidence="11" id="KW-0408">Iron</keyword>
<keyword evidence="14" id="KW-1185">Reference proteome</keyword>
<keyword evidence="7" id="KW-1133">Transmembrane helix</keyword>
<evidence type="ECO:0000256" key="8">
    <source>
        <dbReference type="ARBA" id="ARBA00023128"/>
    </source>
</evidence>
<comment type="subcellular location">
    <subcellularLocation>
        <location evidence="1 12">Mitochondrion inner membrane</location>
        <topology evidence="1 12">Multi-pass membrane protein</topology>
    </subcellularLocation>
</comment>
<evidence type="ECO:0000256" key="3">
    <source>
        <dbReference type="ARBA" id="ARBA00022448"/>
    </source>
</evidence>
<dbReference type="InterPro" id="IPR034804">
    <property type="entry name" value="SQR/QFR_C/D"/>
</dbReference>
<evidence type="ECO:0000256" key="12">
    <source>
        <dbReference type="RuleBase" id="RU364031"/>
    </source>
</evidence>
<accession>A0A0G4MUW5</accession>
<evidence type="ECO:0000256" key="2">
    <source>
        <dbReference type="ARBA" id="ARBA00007294"/>
    </source>
</evidence>
<dbReference type="PANTHER" id="PTHR13337">
    <property type="entry name" value="SUCCINATE DEHYDROGENASE"/>
    <property type="match status" value="1"/>
</dbReference>
<evidence type="ECO:0000313" key="14">
    <source>
        <dbReference type="Proteomes" id="UP000044602"/>
    </source>
</evidence>
<comment type="similarity">
    <text evidence="2 12">Belongs to the CybS family.</text>
</comment>
<dbReference type="SUPFAM" id="SSF81343">
    <property type="entry name" value="Fumarate reductase respiratory complex transmembrane subunits"/>
    <property type="match status" value="1"/>
</dbReference>
<dbReference type="Proteomes" id="UP000044602">
    <property type="component" value="Unassembled WGS sequence"/>
</dbReference>
<evidence type="ECO:0000256" key="5">
    <source>
        <dbReference type="ARBA" id="ARBA00022792"/>
    </source>
</evidence>
<evidence type="ECO:0000256" key="7">
    <source>
        <dbReference type="ARBA" id="ARBA00022989"/>
    </source>
</evidence>
<keyword evidence="3" id="KW-0813">Transport</keyword>
<evidence type="ECO:0000256" key="6">
    <source>
        <dbReference type="ARBA" id="ARBA00022946"/>
    </source>
</evidence>
<name>A0A0G4MUW5_VERLO</name>
<evidence type="ECO:0000256" key="4">
    <source>
        <dbReference type="ARBA" id="ARBA00022692"/>
    </source>
</evidence>
<evidence type="ECO:0000256" key="9">
    <source>
        <dbReference type="ARBA" id="ARBA00023136"/>
    </source>
</evidence>
<dbReference type="STRING" id="100787.A0A0G4MUW5"/>
<feature type="binding site" evidence="10">
    <location>
        <position position="131"/>
    </location>
    <ligand>
        <name>a ubiquinone</name>
        <dbReference type="ChEBI" id="CHEBI:16389"/>
        <note>ligand shared with IP/SDHB</note>
    </ligand>
</feature>
<reference evidence="13 14" key="1">
    <citation type="submission" date="2015-05" db="EMBL/GenBank/DDBJ databases">
        <authorList>
            <person name="Wang D.B."/>
            <person name="Wang M."/>
        </authorList>
    </citation>
    <scope>NUCLEOTIDE SEQUENCE [LARGE SCALE GENOMIC DNA]</scope>
    <source>
        <strain evidence="13">VL1</strain>
    </source>
</reference>
<evidence type="ECO:0000256" key="10">
    <source>
        <dbReference type="PIRSR" id="PIRSR607992-1"/>
    </source>
</evidence>
<organism evidence="13 14">
    <name type="scientific">Verticillium longisporum</name>
    <name type="common">Verticillium dahliae var. longisporum</name>
    <dbReference type="NCBI Taxonomy" id="100787"/>
    <lineage>
        <taxon>Eukaryota</taxon>
        <taxon>Fungi</taxon>
        <taxon>Dikarya</taxon>
        <taxon>Ascomycota</taxon>
        <taxon>Pezizomycotina</taxon>
        <taxon>Sordariomycetes</taxon>
        <taxon>Hypocreomycetidae</taxon>
        <taxon>Glomerellales</taxon>
        <taxon>Plectosphaerellaceae</taxon>
        <taxon>Verticillium</taxon>
    </lineage>
</organism>
<dbReference type="GO" id="GO:0005743">
    <property type="term" value="C:mitochondrial inner membrane"/>
    <property type="evidence" value="ECO:0007669"/>
    <property type="project" value="UniProtKB-SubCell"/>
</dbReference>
<keyword evidence="5 12" id="KW-0999">Mitochondrion inner membrane</keyword>
<feature type="binding site" description="axial binding residue" evidence="11">
    <location>
        <position position="119"/>
    </location>
    <ligand>
        <name>heme b</name>
        <dbReference type="ChEBI" id="CHEBI:60344"/>
        <note>ligand shared with SDHC</note>
    </ligand>
    <ligandPart>
        <name>Fe</name>
        <dbReference type="ChEBI" id="CHEBI:18248"/>
    </ligandPart>
</feature>
<proteinExistence type="inferred from homology"/>
<keyword evidence="8 12" id="KW-0496">Mitochondrion</keyword>
<keyword evidence="11" id="KW-0479">Metal-binding</keyword>
<dbReference type="AlphaFoldDB" id="A0A0G4MUW5"/>
<dbReference type="GO" id="GO:0020037">
    <property type="term" value="F:heme binding"/>
    <property type="evidence" value="ECO:0007669"/>
    <property type="project" value="TreeGrafter"/>
</dbReference>
<keyword evidence="4" id="KW-0812">Transmembrane</keyword>
<dbReference type="InterPro" id="IPR007992">
    <property type="entry name" value="CybS"/>
</dbReference>
<evidence type="ECO:0000313" key="13">
    <source>
        <dbReference type="EMBL" id="CRK37775.1"/>
    </source>
</evidence>
<dbReference type="GO" id="GO:0006121">
    <property type="term" value="P:mitochondrial electron transport, succinate to ubiquinone"/>
    <property type="evidence" value="ECO:0007669"/>
    <property type="project" value="TreeGrafter"/>
</dbReference>
<protein>
    <recommendedName>
        <fullName evidence="12">Succinate dehydrogenase [ubiquinone] cytochrome b small subunit</fullName>
    </recommendedName>
</protein>
<evidence type="ECO:0000256" key="1">
    <source>
        <dbReference type="ARBA" id="ARBA00004448"/>
    </source>
</evidence>
<dbReference type="PANTHER" id="PTHR13337:SF2">
    <property type="entry name" value="SUCCINATE DEHYDROGENASE [UBIQUINONE] CYTOCHROME B SMALL SUBUNIT, MITOCHONDRIAL"/>
    <property type="match status" value="1"/>
</dbReference>
<dbReference type="GO" id="GO:0046872">
    <property type="term" value="F:metal ion binding"/>
    <property type="evidence" value="ECO:0007669"/>
    <property type="project" value="UniProtKB-KW"/>
</dbReference>